<reference evidence="2" key="1">
    <citation type="submission" date="2024-03" db="EMBL/GenBank/DDBJ databases">
        <title>WGS assembly of Saponaria officinalis var. Norfolk2.</title>
        <authorList>
            <person name="Jenkins J."/>
            <person name="Shu S."/>
            <person name="Grimwood J."/>
            <person name="Barry K."/>
            <person name="Goodstein D."/>
            <person name="Schmutz J."/>
            <person name="Leebens-Mack J."/>
            <person name="Osbourn A."/>
        </authorList>
    </citation>
    <scope>NUCLEOTIDE SEQUENCE [LARGE SCALE GENOMIC DNA]</scope>
    <source>
        <strain evidence="2">JIC</strain>
    </source>
</reference>
<dbReference type="InterPro" id="IPR055290">
    <property type="entry name" value="At3g26010-like"/>
</dbReference>
<evidence type="ECO:0000313" key="3">
    <source>
        <dbReference type="Proteomes" id="UP001443914"/>
    </source>
</evidence>
<evidence type="ECO:0000313" key="2">
    <source>
        <dbReference type="EMBL" id="KAK9663915.1"/>
    </source>
</evidence>
<name>A0AAW1GGP1_SAPOF</name>
<dbReference type="Proteomes" id="UP001443914">
    <property type="component" value="Unassembled WGS sequence"/>
</dbReference>
<dbReference type="Pfam" id="PF24750">
    <property type="entry name" value="b-prop_At3g26010-like"/>
    <property type="match status" value="1"/>
</dbReference>
<dbReference type="PANTHER" id="PTHR35546">
    <property type="entry name" value="F-BOX PROTEIN INTERACTION DOMAIN PROTEIN-RELATED"/>
    <property type="match status" value="1"/>
</dbReference>
<dbReference type="EMBL" id="JBDFQZ010000014">
    <property type="protein sequence ID" value="KAK9663915.1"/>
    <property type="molecule type" value="Genomic_DNA"/>
</dbReference>
<dbReference type="PANTHER" id="PTHR35546:SF130">
    <property type="entry name" value="EXPRESSED PROTEIN"/>
    <property type="match status" value="1"/>
</dbReference>
<keyword evidence="3" id="KW-1185">Reference proteome</keyword>
<gene>
    <name evidence="2" type="ORF">RND81_14G006100</name>
</gene>
<dbReference type="SUPFAM" id="SSF101898">
    <property type="entry name" value="NHL repeat"/>
    <property type="match status" value="1"/>
</dbReference>
<proteinExistence type="predicted"/>
<dbReference type="AlphaFoldDB" id="A0AAW1GGP1"/>
<organism evidence="2 3">
    <name type="scientific">Saponaria officinalis</name>
    <name type="common">Common soapwort</name>
    <name type="synonym">Lychnis saponaria</name>
    <dbReference type="NCBI Taxonomy" id="3572"/>
    <lineage>
        <taxon>Eukaryota</taxon>
        <taxon>Viridiplantae</taxon>
        <taxon>Streptophyta</taxon>
        <taxon>Embryophyta</taxon>
        <taxon>Tracheophyta</taxon>
        <taxon>Spermatophyta</taxon>
        <taxon>Magnoliopsida</taxon>
        <taxon>eudicotyledons</taxon>
        <taxon>Gunneridae</taxon>
        <taxon>Pentapetalae</taxon>
        <taxon>Caryophyllales</taxon>
        <taxon>Caryophyllaceae</taxon>
        <taxon>Caryophylleae</taxon>
        <taxon>Saponaria</taxon>
    </lineage>
</organism>
<accession>A0AAW1GGP1</accession>
<feature type="non-terminal residue" evidence="2">
    <location>
        <position position="1"/>
    </location>
</feature>
<dbReference type="InterPro" id="IPR056592">
    <property type="entry name" value="Beta-prop_At3g26010-like"/>
</dbReference>
<feature type="domain" description="F-box protein At3g26010-like beta-propeller" evidence="1">
    <location>
        <begin position="55"/>
        <end position="334"/>
    </location>
</feature>
<comment type="caution">
    <text evidence="2">The sequence shown here is derived from an EMBL/GenBank/DDBJ whole genome shotgun (WGS) entry which is preliminary data.</text>
</comment>
<evidence type="ECO:0000259" key="1">
    <source>
        <dbReference type="Pfam" id="PF24750"/>
    </source>
</evidence>
<protein>
    <recommendedName>
        <fullName evidence="1">F-box protein At3g26010-like beta-propeller domain-containing protein</fullName>
    </recommendedName>
</protein>
<sequence>FANGLISLQLQTGVKGKEEDGVSIKLFERRQIVITRANNNNVGDILDLSLDYLPGFHMKHALAHIVSSCNGLLLCYNNRSLLRDDALFICNPLTKQWASIPPIPFPSLDQIKRLGFVCDPHYSVDDHGGVVLNPRCRFRIVRLFGASDDSDPQFDADVFSSETGTWTKRWISRTKSYKDGCNYSIIPVMNYDNKIQIQVGASIVIYDPFSDQVCGDIDPPAEATANYTSLEGFSWCQGSLWVCQLRNECSTLYVWRLIDNEQRWNLERKVVFTNYSGLIGLRFMYWSGRVLAMHPDNPNMVFLCDNRGKVLSWDLQRSTSEVVGHTSDCYYSWSKTFFFELPLWPYFISNFPSLKTFYSFKESIEMECDTMWVWS</sequence>